<feature type="active site" description="Proton acceptor" evidence="2">
    <location>
        <position position="66"/>
    </location>
</feature>
<comment type="similarity">
    <text evidence="1">Belongs to the dTDP-4-dehydrorhamnose 3,5-epimerase family.</text>
</comment>
<dbReference type="GO" id="GO:0019305">
    <property type="term" value="P:dTDP-rhamnose biosynthetic process"/>
    <property type="evidence" value="ECO:0007669"/>
    <property type="project" value="TreeGrafter"/>
</dbReference>
<dbReference type="InterPro" id="IPR011051">
    <property type="entry name" value="RmlC_Cupin_sf"/>
</dbReference>
<comment type="caution">
    <text evidence="4">The sequence shown here is derived from an EMBL/GenBank/DDBJ whole genome shotgun (WGS) entry which is preliminary data.</text>
</comment>
<dbReference type="Pfam" id="PF00908">
    <property type="entry name" value="dTDP_sugar_isom"/>
    <property type="match status" value="1"/>
</dbReference>
<evidence type="ECO:0000313" key="5">
    <source>
        <dbReference type="Proteomes" id="UP000546642"/>
    </source>
</evidence>
<accession>A0A7W9YLD1</accession>
<dbReference type="GO" id="GO:0000271">
    <property type="term" value="P:polysaccharide biosynthetic process"/>
    <property type="evidence" value="ECO:0007669"/>
    <property type="project" value="TreeGrafter"/>
</dbReference>
<sequence length="192" mass="21137">MATTMKYRELAVEGAYEFTPTAFPDERGLFVSPFQEPAFLEAVGQPFTVAQTNHSRSTRGVIRGIHYTAAPGQTKYVYCPRGRALDIVVDIRVGSPTFGVYDIVQVDSESFRAVYFPIGLGHAFVALEDDTVMSYMVSSSYDPARELAIHPMDPTIGIPWPTDIEPVISQRDQAAPTLDQAREQGLLPTYGG</sequence>
<evidence type="ECO:0000256" key="1">
    <source>
        <dbReference type="ARBA" id="ARBA00010154"/>
    </source>
</evidence>
<evidence type="ECO:0000256" key="2">
    <source>
        <dbReference type="PIRSR" id="PIRSR600888-1"/>
    </source>
</evidence>
<dbReference type="Gene3D" id="2.60.120.10">
    <property type="entry name" value="Jelly Rolls"/>
    <property type="match status" value="1"/>
</dbReference>
<dbReference type="Proteomes" id="UP000546642">
    <property type="component" value="Unassembled WGS sequence"/>
</dbReference>
<gene>
    <name evidence="4" type="ORF">HNR23_004277</name>
</gene>
<dbReference type="PANTHER" id="PTHR21047">
    <property type="entry name" value="DTDP-6-DEOXY-D-GLUCOSE-3,5 EPIMERASE"/>
    <property type="match status" value="1"/>
</dbReference>
<feature type="active site" description="Proton donor" evidence="2">
    <location>
        <position position="135"/>
    </location>
</feature>
<dbReference type="InterPro" id="IPR000888">
    <property type="entry name" value="RmlC-like"/>
</dbReference>
<organism evidence="4 5">
    <name type="scientific">Nocardiopsis mwathae</name>
    <dbReference type="NCBI Taxonomy" id="1472723"/>
    <lineage>
        <taxon>Bacteria</taxon>
        <taxon>Bacillati</taxon>
        <taxon>Actinomycetota</taxon>
        <taxon>Actinomycetes</taxon>
        <taxon>Streptosporangiales</taxon>
        <taxon>Nocardiopsidaceae</taxon>
        <taxon>Nocardiopsis</taxon>
    </lineage>
</organism>
<dbReference type="AlphaFoldDB" id="A0A7W9YLD1"/>
<dbReference type="PANTHER" id="PTHR21047:SF2">
    <property type="entry name" value="THYMIDINE DIPHOSPHO-4-KETO-RHAMNOSE 3,5-EPIMERASE"/>
    <property type="match status" value="1"/>
</dbReference>
<proteinExistence type="inferred from homology"/>
<dbReference type="CDD" id="cd00438">
    <property type="entry name" value="cupin_RmlC"/>
    <property type="match status" value="1"/>
</dbReference>
<feature type="site" description="Participates in a stacking interaction with the thymidine ring of dTDP-4-oxo-6-deoxyglucose" evidence="3">
    <location>
        <position position="141"/>
    </location>
</feature>
<dbReference type="GO" id="GO:0008830">
    <property type="term" value="F:dTDP-4-dehydrorhamnose 3,5-epimerase activity"/>
    <property type="evidence" value="ECO:0007669"/>
    <property type="project" value="InterPro"/>
</dbReference>
<dbReference type="SUPFAM" id="SSF51182">
    <property type="entry name" value="RmlC-like cupins"/>
    <property type="match status" value="1"/>
</dbReference>
<dbReference type="GO" id="GO:0005829">
    <property type="term" value="C:cytosol"/>
    <property type="evidence" value="ECO:0007669"/>
    <property type="project" value="TreeGrafter"/>
</dbReference>
<dbReference type="InterPro" id="IPR014710">
    <property type="entry name" value="RmlC-like_jellyroll"/>
</dbReference>
<dbReference type="EMBL" id="JACHDS010000001">
    <property type="protein sequence ID" value="MBB6174217.1"/>
    <property type="molecule type" value="Genomic_DNA"/>
</dbReference>
<evidence type="ECO:0000313" key="4">
    <source>
        <dbReference type="EMBL" id="MBB6174217.1"/>
    </source>
</evidence>
<name>A0A7W9YLD1_9ACTN</name>
<reference evidence="4 5" key="1">
    <citation type="submission" date="2020-08" db="EMBL/GenBank/DDBJ databases">
        <title>Sequencing the genomes of 1000 actinobacteria strains.</title>
        <authorList>
            <person name="Klenk H.-P."/>
        </authorList>
    </citation>
    <scope>NUCLEOTIDE SEQUENCE [LARGE SCALE GENOMIC DNA]</scope>
    <source>
        <strain evidence="4 5">DSM 46659</strain>
    </source>
</reference>
<protein>
    <submittedName>
        <fullName evidence="4">dTDP-4-dehydrorhamnose 3,5-epimerase</fullName>
    </submittedName>
</protein>
<keyword evidence="5" id="KW-1185">Reference proteome</keyword>
<evidence type="ECO:0000256" key="3">
    <source>
        <dbReference type="PIRSR" id="PIRSR600888-3"/>
    </source>
</evidence>
<dbReference type="RefSeq" id="WP_343070649.1">
    <property type="nucleotide sequence ID" value="NZ_JACHDS010000001.1"/>
</dbReference>